<proteinExistence type="predicted"/>
<reference evidence="2" key="1">
    <citation type="journal article" date="2022" name="Mol. Ecol. Resour.">
        <title>The genomes of chicory, endive, great burdock and yacon provide insights into Asteraceae palaeo-polyploidization history and plant inulin production.</title>
        <authorList>
            <person name="Fan W."/>
            <person name="Wang S."/>
            <person name="Wang H."/>
            <person name="Wang A."/>
            <person name="Jiang F."/>
            <person name="Liu H."/>
            <person name="Zhao H."/>
            <person name="Xu D."/>
            <person name="Zhang Y."/>
        </authorList>
    </citation>
    <scope>NUCLEOTIDE SEQUENCE [LARGE SCALE GENOMIC DNA]</scope>
    <source>
        <strain evidence="2">cv. Niubang</strain>
    </source>
</reference>
<protein>
    <submittedName>
        <fullName evidence="1">Uncharacterized protein</fullName>
    </submittedName>
</protein>
<evidence type="ECO:0000313" key="2">
    <source>
        <dbReference type="Proteomes" id="UP001055879"/>
    </source>
</evidence>
<sequence>MADLYHWMMKIVSHLPVFIGSNFIRSTMLGSYRNFKKLEKYLVIETVCINLEFDFATIFKFYFVTVSLILHHSHFFEFLTCDEVAFVNFSMKSLVF</sequence>
<evidence type="ECO:0000313" key="1">
    <source>
        <dbReference type="EMBL" id="KAI3685053.1"/>
    </source>
</evidence>
<gene>
    <name evidence="1" type="ORF">L6452_34286</name>
</gene>
<keyword evidence="2" id="KW-1185">Reference proteome</keyword>
<name>A0ACB8YIS8_ARCLA</name>
<organism evidence="1 2">
    <name type="scientific">Arctium lappa</name>
    <name type="common">Greater burdock</name>
    <name type="synonym">Lappa major</name>
    <dbReference type="NCBI Taxonomy" id="4217"/>
    <lineage>
        <taxon>Eukaryota</taxon>
        <taxon>Viridiplantae</taxon>
        <taxon>Streptophyta</taxon>
        <taxon>Embryophyta</taxon>
        <taxon>Tracheophyta</taxon>
        <taxon>Spermatophyta</taxon>
        <taxon>Magnoliopsida</taxon>
        <taxon>eudicotyledons</taxon>
        <taxon>Gunneridae</taxon>
        <taxon>Pentapetalae</taxon>
        <taxon>asterids</taxon>
        <taxon>campanulids</taxon>
        <taxon>Asterales</taxon>
        <taxon>Asteraceae</taxon>
        <taxon>Carduoideae</taxon>
        <taxon>Cardueae</taxon>
        <taxon>Arctiinae</taxon>
        <taxon>Arctium</taxon>
    </lineage>
</organism>
<comment type="caution">
    <text evidence="1">The sequence shown here is derived from an EMBL/GenBank/DDBJ whole genome shotgun (WGS) entry which is preliminary data.</text>
</comment>
<dbReference type="Proteomes" id="UP001055879">
    <property type="component" value="Linkage Group LG12"/>
</dbReference>
<reference evidence="1 2" key="2">
    <citation type="journal article" date="2022" name="Mol. Ecol. Resour.">
        <title>The genomes of chicory, endive, great burdock and yacon provide insights into Asteraceae paleo-polyploidization history and plant inulin production.</title>
        <authorList>
            <person name="Fan W."/>
            <person name="Wang S."/>
            <person name="Wang H."/>
            <person name="Wang A."/>
            <person name="Jiang F."/>
            <person name="Liu H."/>
            <person name="Zhao H."/>
            <person name="Xu D."/>
            <person name="Zhang Y."/>
        </authorList>
    </citation>
    <scope>NUCLEOTIDE SEQUENCE [LARGE SCALE GENOMIC DNA]</scope>
    <source>
        <strain evidence="2">cv. Niubang</strain>
    </source>
</reference>
<accession>A0ACB8YIS8</accession>
<dbReference type="EMBL" id="CM042058">
    <property type="protein sequence ID" value="KAI3685053.1"/>
    <property type="molecule type" value="Genomic_DNA"/>
</dbReference>